<dbReference type="Proteomes" id="UP001632037">
    <property type="component" value="Unassembled WGS sequence"/>
</dbReference>
<dbReference type="EMBL" id="JBIMZQ010000014">
    <property type="protein sequence ID" value="KAL3667364.1"/>
    <property type="molecule type" value="Genomic_DNA"/>
</dbReference>
<protein>
    <submittedName>
        <fullName evidence="2">Uncharacterized protein</fullName>
    </submittedName>
</protein>
<dbReference type="Gene3D" id="3.40.920.10">
    <property type="entry name" value="Pyruvate-ferredoxin oxidoreductase, PFOR, domain III"/>
    <property type="match status" value="1"/>
</dbReference>
<reference evidence="2 3" key="1">
    <citation type="submission" date="2024-09" db="EMBL/GenBank/DDBJ databases">
        <title>Genome sequencing and assembly of Phytophthora oleae, isolate VK10A, causative agent of rot of olive drupes.</title>
        <authorList>
            <person name="Conti Taguali S."/>
            <person name="Riolo M."/>
            <person name="La Spada F."/>
            <person name="Cacciola S.O."/>
            <person name="Dionisio G."/>
        </authorList>
    </citation>
    <scope>NUCLEOTIDE SEQUENCE [LARGE SCALE GENOMIC DNA]</scope>
    <source>
        <strain evidence="2 3">VK10A</strain>
    </source>
</reference>
<evidence type="ECO:0000313" key="3">
    <source>
        <dbReference type="Proteomes" id="UP001632037"/>
    </source>
</evidence>
<evidence type="ECO:0000313" key="2">
    <source>
        <dbReference type="EMBL" id="KAL3667364.1"/>
    </source>
</evidence>
<proteinExistence type="predicted"/>
<dbReference type="GO" id="GO:0016491">
    <property type="term" value="F:oxidoreductase activity"/>
    <property type="evidence" value="ECO:0007669"/>
    <property type="project" value="UniProtKB-KW"/>
</dbReference>
<keyword evidence="1" id="KW-0560">Oxidoreductase</keyword>
<organism evidence="2 3">
    <name type="scientific">Phytophthora oleae</name>
    <dbReference type="NCBI Taxonomy" id="2107226"/>
    <lineage>
        <taxon>Eukaryota</taxon>
        <taxon>Sar</taxon>
        <taxon>Stramenopiles</taxon>
        <taxon>Oomycota</taxon>
        <taxon>Peronosporomycetes</taxon>
        <taxon>Peronosporales</taxon>
        <taxon>Peronosporaceae</taxon>
        <taxon>Phytophthora</taxon>
    </lineage>
</organism>
<dbReference type="InterPro" id="IPR002869">
    <property type="entry name" value="Pyrv_flavodox_OxRed_cen"/>
</dbReference>
<name>A0ABD3FLZ8_9STRA</name>
<evidence type="ECO:0000256" key="1">
    <source>
        <dbReference type="ARBA" id="ARBA00023002"/>
    </source>
</evidence>
<accession>A0ABD3FLZ8</accession>
<dbReference type="AlphaFoldDB" id="A0ABD3FLZ8"/>
<sequence>MKTWWSKRRVRGVLGATVGVVQVRLLLPWSQAARAGASCDSQARGGSGDVAPSALSIQYGLLPQNLQVFFQSTYWQPAAEPAHVVVTASSRRTFVVAKSEDLYDATLVNTALENSQATWCSAIQWSSKARPPIRSSSCSTDAARTGSETSKLFESVLDVLNKNPATRVNTVVTQSVGEETAQRQVSALELRVALGGVNSPAMSEPVEQADVVVVTRPELLARCEPRRRPQQGSKLLVLAGWKTSDDVGEHAAFKNHVAARDIQLVVVGANELAPRVEDDDVAAVGLQAAFVETSSV</sequence>
<gene>
    <name evidence="2" type="ORF">V7S43_007590</name>
</gene>
<comment type="caution">
    <text evidence="2">The sequence shown here is derived from an EMBL/GenBank/DDBJ whole genome shotgun (WGS) entry which is preliminary data.</text>
</comment>
<keyword evidence="3" id="KW-1185">Reference proteome</keyword>